<evidence type="ECO:0000256" key="1">
    <source>
        <dbReference type="SAM" id="Phobius"/>
    </source>
</evidence>
<feature type="transmembrane region" description="Helical" evidence="1">
    <location>
        <begin position="137"/>
        <end position="156"/>
    </location>
</feature>
<dbReference type="RefSeq" id="XP_020054802.1">
    <property type="nucleotide sequence ID" value="XM_020196517.1"/>
</dbReference>
<dbReference type="VEuPathDB" id="FungiDB:ASPACDRAFT_122258"/>
<dbReference type="Proteomes" id="UP000184546">
    <property type="component" value="Unassembled WGS sequence"/>
</dbReference>
<dbReference type="GeneID" id="30970331"/>
<keyword evidence="4" id="KW-1185">Reference proteome</keyword>
<sequence length="239" mass="25907">MNAIFVADLVLYLVLLPLVLYIVWTRRSGGLLAWYYLSVFCIARIVGGAIGVHDNQSLAANIIVGVGISPLILAIDGLLHEARAYRNPGRQRVGWAVVILATGLMATALALAIVGALNVYEGHPKPDSLDHWKTGTGLMVLVWGLEVIWACFLLLPSQRRKDAFSFHAGTTLVQGSFLALFFVGIRAIYQLIAVCTQRKDLSSSTGSLAVRVLLVFLPEAFTVFSMVLVGVQTRNVSKG</sequence>
<keyword evidence="1" id="KW-0472">Membrane</keyword>
<feature type="transmembrane region" description="Helical" evidence="1">
    <location>
        <begin position="209"/>
        <end position="231"/>
    </location>
</feature>
<dbReference type="Pfam" id="PF24800">
    <property type="entry name" value="DUF7702"/>
    <property type="match status" value="1"/>
</dbReference>
<feature type="transmembrane region" description="Helical" evidence="1">
    <location>
        <begin position="168"/>
        <end position="189"/>
    </location>
</feature>
<feature type="domain" description="DUF7702" evidence="2">
    <location>
        <begin position="2"/>
        <end position="234"/>
    </location>
</feature>
<gene>
    <name evidence="3" type="ORF">ASPACDRAFT_122258</name>
</gene>
<feature type="transmembrane region" description="Helical" evidence="1">
    <location>
        <begin position="58"/>
        <end position="81"/>
    </location>
</feature>
<evidence type="ECO:0000259" key="2">
    <source>
        <dbReference type="Pfam" id="PF24800"/>
    </source>
</evidence>
<reference evidence="4" key="1">
    <citation type="journal article" date="2017" name="Genome Biol.">
        <title>Comparative genomics reveals high biological diversity and specific adaptations in the industrially and medically important fungal genus Aspergillus.</title>
        <authorList>
            <person name="de Vries R.P."/>
            <person name="Riley R."/>
            <person name="Wiebenga A."/>
            <person name="Aguilar-Osorio G."/>
            <person name="Amillis S."/>
            <person name="Uchima C.A."/>
            <person name="Anderluh G."/>
            <person name="Asadollahi M."/>
            <person name="Askin M."/>
            <person name="Barry K."/>
            <person name="Battaglia E."/>
            <person name="Bayram O."/>
            <person name="Benocci T."/>
            <person name="Braus-Stromeyer S.A."/>
            <person name="Caldana C."/>
            <person name="Canovas D."/>
            <person name="Cerqueira G.C."/>
            <person name="Chen F."/>
            <person name="Chen W."/>
            <person name="Choi C."/>
            <person name="Clum A."/>
            <person name="Dos Santos R.A."/>
            <person name="Damasio A.R."/>
            <person name="Diallinas G."/>
            <person name="Emri T."/>
            <person name="Fekete E."/>
            <person name="Flipphi M."/>
            <person name="Freyberg S."/>
            <person name="Gallo A."/>
            <person name="Gournas C."/>
            <person name="Habgood R."/>
            <person name="Hainaut M."/>
            <person name="Harispe M.L."/>
            <person name="Henrissat B."/>
            <person name="Hilden K.S."/>
            <person name="Hope R."/>
            <person name="Hossain A."/>
            <person name="Karabika E."/>
            <person name="Karaffa L."/>
            <person name="Karanyi Z."/>
            <person name="Krasevec N."/>
            <person name="Kuo A."/>
            <person name="Kusch H."/>
            <person name="LaButti K."/>
            <person name="Lagendijk E.L."/>
            <person name="Lapidus A."/>
            <person name="Levasseur A."/>
            <person name="Lindquist E."/>
            <person name="Lipzen A."/>
            <person name="Logrieco A.F."/>
            <person name="MacCabe A."/>
            <person name="Maekelae M.R."/>
            <person name="Malavazi I."/>
            <person name="Melin P."/>
            <person name="Meyer V."/>
            <person name="Mielnichuk N."/>
            <person name="Miskei M."/>
            <person name="Molnar A.P."/>
            <person name="Mule G."/>
            <person name="Ngan C.Y."/>
            <person name="Orejas M."/>
            <person name="Orosz E."/>
            <person name="Ouedraogo J.P."/>
            <person name="Overkamp K.M."/>
            <person name="Park H.-S."/>
            <person name="Perrone G."/>
            <person name="Piumi F."/>
            <person name="Punt P.J."/>
            <person name="Ram A.F."/>
            <person name="Ramon A."/>
            <person name="Rauscher S."/>
            <person name="Record E."/>
            <person name="Riano-Pachon D.M."/>
            <person name="Robert V."/>
            <person name="Roehrig J."/>
            <person name="Ruller R."/>
            <person name="Salamov A."/>
            <person name="Salih N.S."/>
            <person name="Samson R.A."/>
            <person name="Sandor E."/>
            <person name="Sanguinetti M."/>
            <person name="Schuetze T."/>
            <person name="Sepcic K."/>
            <person name="Shelest E."/>
            <person name="Sherlock G."/>
            <person name="Sophianopoulou V."/>
            <person name="Squina F.M."/>
            <person name="Sun H."/>
            <person name="Susca A."/>
            <person name="Todd R.B."/>
            <person name="Tsang A."/>
            <person name="Unkles S.E."/>
            <person name="van de Wiele N."/>
            <person name="van Rossen-Uffink D."/>
            <person name="Oliveira J.V."/>
            <person name="Vesth T.C."/>
            <person name="Visser J."/>
            <person name="Yu J.-H."/>
            <person name="Zhou M."/>
            <person name="Andersen M.R."/>
            <person name="Archer D.B."/>
            <person name="Baker S.E."/>
            <person name="Benoit I."/>
            <person name="Brakhage A.A."/>
            <person name="Braus G.H."/>
            <person name="Fischer R."/>
            <person name="Frisvad J.C."/>
            <person name="Goldman G.H."/>
            <person name="Houbraken J."/>
            <person name="Oakley B."/>
            <person name="Pocsi I."/>
            <person name="Scazzocchio C."/>
            <person name="Seiboth B."/>
            <person name="vanKuyk P.A."/>
            <person name="Wortman J."/>
            <person name="Dyer P.S."/>
            <person name="Grigoriev I.V."/>
        </authorList>
    </citation>
    <scope>NUCLEOTIDE SEQUENCE [LARGE SCALE GENOMIC DNA]</scope>
    <source>
        <strain evidence="4">ATCC 16872 / CBS 172.66 / WB 5094</strain>
    </source>
</reference>
<accession>A0A1L9WQM4</accession>
<protein>
    <recommendedName>
        <fullName evidence="2">DUF7702 domain-containing protein</fullName>
    </recommendedName>
</protein>
<dbReference type="PANTHER" id="PTHR42109">
    <property type="entry name" value="UNPLACED GENOMIC SCAFFOLD UM_SCAF_CONTIG_1.265, WHOLE GENOME SHOTGUN SEQUENCE"/>
    <property type="match status" value="1"/>
</dbReference>
<dbReference type="AlphaFoldDB" id="A0A1L9WQM4"/>
<proteinExistence type="predicted"/>
<organism evidence="3 4">
    <name type="scientific">Aspergillus aculeatus (strain ATCC 16872 / CBS 172.66 / WB 5094)</name>
    <dbReference type="NCBI Taxonomy" id="690307"/>
    <lineage>
        <taxon>Eukaryota</taxon>
        <taxon>Fungi</taxon>
        <taxon>Dikarya</taxon>
        <taxon>Ascomycota</taxon>
        <taxon>Pezizomycotina</taxon>
        <taxon>Eurotiomycetes</taxon>
        <taxon>Eurotiomycetidae</taxon>
        <taxon>Eurotiales</taxon>
        <taxon>Aspergillaceae</taxon>
        <taxon>Aspergillus</taxon>
        <taxon>Aspergillus subgen. Circumdati</taxon>
    </lineage>
</organism>
<keyword evidence="1" id="KW-1133">Transmembrane helix</keyword>
<feature type="transmembrane region" description="Helical" evidence="1">
    <location>
        <begin position="6"/>
        <end position="24"/>
    </location>
</feature>
<feature type="transmembrane region" description="Helical" evidence="1">
    <location>
        <begin position="31"/>
        <end position="52"/>
    </location>
</feature>
<dbReference type="PANTHER" id="PTHR42109:SF3">
    <property type="entry name" value="INTEGRAL MEMBRANE PROTEIN (AFU_ORTHOLOGUE AFUA_5G00100)"/>
    <property type="match status" value="1"/>
</dbReference>
<evidence type="ECO:0000313" key="4">
    <source>
        <dbReference type="Proteomes" id="UP000184546"/>
    </source>
</evidence>
<feature type="transmembrane region" description="Helical" evidence="1">
    <location>
        <begin position="93"/>
        <end position="117"/>
    </location>
</feature>
<keyword evidence="1" id="KW-0812">Transmembrane</keyword>
<name>A0A1L9WQM4_ASPA1</name>
<dbReference type="InterPro" id="IPR056119">
    <property type="entry name" value="DUF7702"/>
</dbReference>
<dbReference type="OMA" id="VYWSHRW"/>
<dbReference type="EMBL" id="KV878980">
    <property type="protein sequence ID" value="OJJ98462.1"/>
    <property type="molecule type" value="Genomic_DNA"/>
</dbReference>
<evidence type="ECO:0000313" key="3">
    <source>
        <dbReference type="EMBL" id="OJJ98462.1"/>
    </source>
</evidence>
<dbReference type="OrthoDB" id="2560628at2759"/>